<dbReference type="NCBIfam" id="NF001325">
    <property type="entry name" value="PRK00259.1-3"/>
    <property type="match status" value="1"/>
</dbReference>
<dbReference type="InterPro" id="IPR006008">
    <property type="entry name" value="YciB"/>
</dbReference>
<keyword evidence="5" id="KW-0997">Cell inner membrane</keyword>
<keyword evidence="2 5" id="KW-0812">Transmembrane</keyword>
<feature type="transmembrane region" description="Helical" evidence="5">
    <location>
        <begin position="78"/>
        <end position="97"/>
    </location>
</feature>
<comment type="function">
    <text evidence="5">Plays a role in cell envelope biogenesis, maintenance of cell envelope integrity and membrane homeostasis.</text>
</comment>
<dbReference type="Pfam" id="PF04279">
    <property type="entry name" value="IspA"/>
    <property type="match status" value="1"/>
</dbReference>
<dbReference type="PANTHER" id="PTHR36917">
    <property type="entry name" value="INTRACELLULAR SEPTATION PROTEIN A-RELATED"/>
    <property type="match status" value="1"/>
</dbReference>
<sequence length="212" mass="23609">MKMLLDFLPILLFFGTFKYAEGHKEWAADFASRHFGVLVGGGPVGTTEAPMMLATLVVIVATLAQVLFLKLRGRKVDLMLWISLGLIVVLGGLTIWLRSETFIKWKPTGVYWLMAVGLWGSQHLAGRNLLRSMMGAQLSLPEGIWRRLNTAWVLFFAVMGLVNLWVAYHFSTDVWVNFKAFGTLGLMLVFVVGQALYLGRHAQPVDDAAGPR</sequence>
<evidence type="ECO:0000256" key="1">
    <source>
        <dbReference type="ARBA" id="ARBA00022475"/>
    </source>
</evidence>
<keyword evidence="7" id="KW-1185">Reference proteome</keyword>
<evidence type="ECO:0000256" key="4">
    <source>
        <dbReference type="ARBA" id="ARBA00023136"/>
    </source>
</evidence>
<evidence type="ECO:0000313" key="7">
    <source>
        <dbReference type="Proteomes" id="UP001368500"/>
    </source>
</evidence>
<gene>
    <name evidence="5" type="primary">yciB</name>
    <name evidence="6" type="ORF">AACH11_02850</name>
</gene>
<comment type="subcellular location">
    <subcellularLocation>
        <location evidence="5">Cell inner membrane</location>
        <topology evidence="5">Multi-pass membrane protein</topology>
    </subcellularLocation>
</comment>
<name>A0ABU9B812_9BURK</name>
<dbReference type="HAMAP" id="MF_00189">
    <property type="entry name" value="YciB"/>
    <property type="match status" value="1"/>
</dbReference>
<feature type="transmembrane region" description="Helical" evidence="5">
    <location>
        <begin position="109"/>
        <end position="130"/>
    </location>
</feature>
<dbReference type="RefSeq" id="WP_341372692.1">
    <property type="nucleotide sequence ID" value="NZ_JBBUTF010000003.1"/>
</dbReference>
<keyword evidence="1 5" id="KW-1003">Cell membrane</keyword>
<evidence type="ECO:0000256" key="2">
    <source>
        <dbReference type="ARBA" id="ARBA00022692"/>
    </source>
</evidence>
<keyword evidence="3 5" id="KW-1133">Transmembrane helix</keyword>
<dbReference type="PANTHER" id="PTHR36917:SF1">
    <property type="entry name" value="INNER MEMBRANE-SPANNING PROTEIN YCIB"/>
    <property type="match status" value="1"/>
</dbReference>
<evidence type="ECO:0000256" key="3">
    <source>
        <dbReference type="ARBA" id="ARBA00022989"/>
    </source>
</evidence>
<accession>A0ABU9B812</accession>
<feature type="transmembrane region" description="Helical" evidence="5">
    <location>
        <begin position="180"/>
        <end position="198"/>
    </location>
</feature>
<comment type="caution">
    <text evidence="6">The sequence shown here is derived from an EMBL/GenBank/DDBJ whole genome shotgun (WGS) entry which is preliminary data.</text>
</comment>
<feature type="transmembrane region" description="Helical" evidence="5">
    <location>
        <begin position="151"/>
        <end position="168"/>
    </location>
</feature>
<reference evidence="6 7" key="1">
    <citation type="submission" date="2024-04" db="EMBL/GenBank/DDBJ databases">
        <title>Novel species of the genus Ideonella isolated from streams.</title>
        <authorList>
            <person name="Lu H."/>
        </authorList>
    </citation>
    <scope>NUCLEOTIDE SEQUENCE [LARGE SCALE GENOMIC DNA]</scope>
    <source>
        <strain evidence="6 7">BYS139W</strain>
    </source>
</reference>
<evidence type="ECO:0000313" key="6">
    <source>
        <dbReference type="EMBL" id="MEK8024905.1"/>
    </source>
</evidence>
<keyword evidence="4 5" id="KW-0472">Membrane</keyword>
<protein>
    <recommendedName>
        <fullName evidence="5">Inner membrane-spanning protein YciB</fullName>
    </recommendedName>
</protein>
<proteinExistence type="inferred from homology"/>
<evidence type="ECO:0000256" key="5">
    <source>
        <dbReference type="HAMAP-Rule" id="MF_00189"/>
    </source>
</evidence>
<feature type="transmembrane region" description="Helical" evidence="5">
    <location>
        <begin position="51"/>
        <end position="71"/>
    </location>
</feature>
<dbReference type="Proteomes" id="UP001368500">
    <property type="component" value="Unassembled WGS sequence"/>
</dbReference>
<organism evidence="6 7">
    <name type="scientific">Pseudaquabacterium rugosum</name>
    <dbReference type="NCBI Taxonomy" id="2984194"/>
    <lineage>
        <taxon>Bacteria</taxon>
        <taxon>Pseudomonadati</taxon>
        <taxon>Pseudomonadota</taxon>
        <taxon>Betaproteobacteria</taxon>
        <taxon>Burkholderiales</taxon>
        <taxon>Sphaerotilaceae</taxon>
        <taxon>Pseudaquabacterium</taxon>
    </lineage>
</organism>
<comment type="similarity">
    <text evidence="5">Belongs to the YciB family.</text>
</comment>
<dbReference type="EMBL" id="JBBUTF010000003">
    <property type="protein sequence ID" value="MEK8024905.1"/>
    <property type="molecule type" value="Genomic_DNA"/>
</dbReference>